<comment type="similarity">
    <text evidence="1">Belongs to the ROK (NagC/XylR) family.</text>
</comment>
<accession>A0A366XSK5</accession>
<dbReference type="Pfam" id="PF00480">
    <property type="entry name" value="ROK"/>
    <property type="match status" value="1"/>
</dbReference>
<evidence type="ECO:0000256" key="1">
    <source>
        <dbReference type="ARBA" id="ARBA00006479"/>
    </source>
</evidence>
<dbReference type="RefSeq" id="WP_113806721.1">
    <property type="nucleotide sequence ID" value="NZ_QOCW01000015.1"/>
</dbReference>
<evidence type="ECO:0000313" key="2">
    <source>
        <dbReference type="EMBL" id="RBW68867.1"/>
    </source>
</evidence>
<reference evidence="2 3" key="1">
    <citation type="submission" date="2018-07" db="EMBL/GenBank/DDBJ databases">
        <title>Lottiidibacillus patelloidae gen. nov., sp. nov., isolated from the intestinal tract of a marine limpet and the reclassification of B. taeanensis BH030017T, B. algicola KMM 3737T and B. hwajinpoensis SW-72T as genus Lottiidibacillus.</title>
        <authorList>
            <person name="Liu R."/>
            <person name="Huang Z."/>
        </authorList>
    </citation>
    <scope>NUCLEOTIDE SEQUENCE [LARGE SCALE GENOMIC DNA]</scope>
    <source>
        <strain evidence="2 3">BH030017</strain>
    </source>
</reference>
<dbReference type="PANTHER" id="PTHR18964:SF149">
    <property type="entry name" value="BIFUNCTIONAL UDP-N-ACETYLGLUCOSAMINE 2-EPIMERASE_N-ACETYLMANNOSAMINE KINASE"/>
    <property type="match status" value="1"/>
</dbReference>
<dbReference type="Gene3D" id="3.30.420.40">
    <property type="match status" value="2"/>
</dbReference>
<dbReference type="PANTHER" id="PTHR18964">
    <property type="entry name" value="ROK (REPRESSOR, ORF, KINASE) FAMILY"/>
    <property type="match status" value="1"/>
</dbReference>
<dbReference type="AlphaFoldDB" id="A0A366XSK5"/>
<dbReference type="InterPro" id="IPR043129">
    <property type="entry name" value="ATPase_NBD"/>
</dbReference>
<protein>
    <submittedName>
        <fullName evidence="2">ROK family protein</fullName>
    </submittedName>
</protein>
<organism evidence="2 3">
    <name type="scientific">Bacillus taeanensis</name>
    <dbReference type="NCBI Taxonomy" id="273032"/>
    <lineage>
        <taxon>Bacteria</taxon>
        <taxon>Bacillati</taxon>
        <taxon>Bacillota</taxon>
        <taxon>Bacilli</taxon>
        <taxon>Bacillales</taxon>
        <taxon>Bacillaceae</taxon>
        <taxon>Bacillus</taxon>
    </lineage>
</organism>
<sequence>MKHNVAVGIDIGGTKVAIALVNEDGTILAEETILTNVEQGPSFTVEQIINQVSHLRDKHEVNVIGIGVGAPGPLDGEKGVILSPPNLKTWHNYPLKGKIEKAFGLNTILANDADAAAVGEYRFGVTEKHQHIVYVTVSTGIGGGILINGELYSGSASSAGEFGQMIVKKDGPLCGCGRRGCLEGISSGTGIANNMIEKVLQDETHVLYDLAKTNSLTAQDVFQAYERQDQTAIEVVTEAEDYLAIGLANVLNALNPSLLILGGGVILSQPGFYESVVEKINEYVIERNVESLKVVKASLGTKAGVVGAAALVM</sequence>
<name>A0A366XSK5_9BACI</name>
<dbReference type="OrthoDB" id="9795247at2"/>
<dbReference type="EMBL" id="QOCW01000015">
    <property type="protein sequence ID" value="RBW68867.1"/>
    <property type="molecule type" value="Genomic_DNA"/>
</dbReference>
<evidence type="ECO:0000313" key="3">
    <source>
        <dbReference type="Proteomes" id="UP000253314"/>
    </source>
</evidence>
<comment type="caution">
    <text evidence="2">The sequence shown here is derived from an EMBL/GenBank/DDBJ whole genome shotgun (WGS) entry which is preliminary data.</text>
</comment>
<dbReference type="SUPFAM" id="SSF53067">
    <property type="entry name" value="Actin-like ATPase domain"/>
    <property type="match status" value="1"/>
</dbReference>
<keyword evidence="3" id="KW-1185">Reference proteome</keyword>
<dbReference type="InterPro" id="IPR000600">
    <property type="entry name" value="ROK"/>
</dbReference>
<dbReference type="Proteomes" id="UP000253314">
    <property type="component" value="Unassembled WGS sequence"/>
</dbReference>
<gene>
    <name evidence="2" type="ORF">DS031_14105</name>
</gene>
<proteinExistence type="inferred from homology"/>